<feature type="compositionally biased region" description="Low complexity" evidence="5">
    <location>
        <begin position="169"/>
        <end position="192"/>
    </location>
</feature>
<feature type="region of interest" description="Disordered" evidence="5">
    <location>
        <begin position="236"/>
        <end position="290"/>
    </location>
</feature>
<evidence type="ECO:0000256" key="2">
    <source>
        <dbReference type="ARBA" id="ARBA00022692"/>
    </source>
</evidence>
<feature type="compositionally biased region" description="Basic and acidic residues" evidence="5">
    <location>
        <begin position="1032"/>
        <end position="1042"/>
    </location>
</feature>
<dbReference type="InterPro" id="IPR012919">
    <property type="entry name" value="SUN_dom"/>
</dbReference>
<sequence>MALALLLPIQSGVGHERGLECREPAWWRSYELPYSAVDDPLAALEPRYSAAEAYSVVSGRPLLVCPDGAVLVDSWVERRDVNISEARRALIAPAPDRVDACFGRPSCALPLCEGSLCGAGGRVSAGVARDDGGGGGGGMEGAFRAAIAANCAHADSVGHAFAGVPTPAGAGATAAAAGDASPPSAVAPAVEPARGDGGGGDGGGDDVDDAEHAEGADQIIPLEEWKARVLAKIAAEEPARADPDGEPPSAAEGAAAPGQASTRGTSATSSDAHAPSSAAAEGTAPPSAHARTPLRQRFNYGAFDAGARLVASNPEAKSASAILKGDRDQYMLNPCAARKWVVVALPEDIKVDAVSLSNHELFASSVHEWQLLGSMKYPTELWFELGKFEAADSKQPQDFILTQPNWARYLKLRLISHHRTEHYCTLSQLSVYGQTVMDDFAEAMELQRENLEEMRARVQSAAARGNAEPSVGSGGGEPAAPAADASVEPWTAETAPSIARPPDAAAAERAGARAAEAGGACADDECAAAGAARAADGEHAADVAADAIAPTAANGSHAAPVGAHADGCAHDGAPSSTCDAANNQHAPSTMSASLARAAGSAPNAPDASHTPAHGGADGAASARGGADGAASARDVQVASGGVLDDEQAAGSGAREVAGDAAGVAGVGSPLRARHDDEGAAHGGANADEHILLGEGEPLAPCAAGNVRADARGVSGGAVSSASISEAAVAPAACVSGGAADVQSQPDEPDRHRAGDARSSQPTAHGERADSSAEQPPSLSAGGASSGDAGGAASHAPCAAHAAQPPQLAPPSAGEPPREPAHPGASIDSHVDGKHVAREGEAEVAEGGAPSSAPCEDEQLHRAAPLGGTPLGEAAGAAASARGAPVGAPDPAAARAGAHPAGDARPGVAPRADATRAGGRPGGDGSNWLKDWGSAVVAAVEGVLKPSAAGGEARAALAAAPAADARAARDAARAAAAERAPLGPAAPHATLARDIAGDAAGRTRDAARAPPPIELTAAPAGEQAAAGGEPAGPDERVHGAPRAADVHAVEPAVHASGWDAADAGGARANASDEAAAARAAAAAAAALAPAPDEASLAPAPLADAAAAPAAPHLPSDAAETAAAIAAAAGGAEQLAMAGGEVPALLGADELAAAAPPAAAGAVSGGARVQEGARAPPSAIVSGANSKEGVLKALTSQMHALELNVSLTTLWLTEFSQRNNATLTELKRKVGKAKDDAAALSAHVRALEEAGAAGAAAVRELHAELRAIDTQFALLVSTIERQNALHARDLERVRVGAQRELLCALAAALALGFAATACSQRGASPARAASGAGGGYAAGTRARCAAFGGSGRDGPIGVMPSDVRATVAAEPDASVAPDGAATTQPWHHAWSRQRRSAAVPRSHTLETLRPLADGEGAREARPVVRLSSQPMLSTLSPLPSPVATPTAGAHGVPLRANEWASRAHQLDAAHGGPDGFAGFALDADDTRPLAVALPAKLARA</sequence>
<feature type="region of interest" description="Disordered" evidence="5">
    <location>
        <begin position="570"/>
        <end position="633"/>
    </location>
</feature>
<reference evidence="7" key="1">
    <citation type="submission" date="2021-05" db="EMBL/GenBank/DDBJ databases">
        <title>The genome of the haptophyte Pavlova lutheri (Diacronema luteri, Pavlovales) - a model for lipid biosynthesis in eukaryotic algae.</title>
        <authorList>
            <person name="Hulatt C.J."/>
            <person name="Posewitz M.C."/>
        </authorList>
    </citation>
    <scope>NUCLEOTIDE SEQUENCE</scope>
    <source>
        <strain evidence="7">NIVA-4/92</strain>
    </source>
</reference>
<feature type="compositionally biased region" description="Low complexity" evidence="5">
    <location>
        <begin position="862"/>
        <end position="906"/>
    </location>
</feature>
<dbReference type="GO" id="GO:0012505">
    <property type="term" value="C:endomembrane system"/>
    <property type="evidence" value="ECO:0007669"/>
    <property type="project" value="UniProtKB-SubCell"/>
</dbReference>
<dbReference type="OrthoDB" id="266334at2759"/>
<feature type="compositionally biased region" description="Low complexity" evidence="5">
    <location>
        <begin position="618"/>
        <end position="633"/>
    </location>
</feature>
<evidence type="ECO:0000256" key="3">
    <source>
        <dbReference type="ARBA" id="ARBA00022989"/>
    </source>
</evidence>
<feature type="compositionally biased region" description="Low complexity" evidence="5">
    <location>
        <begin position="247"/>
        <end position="290"/>
    </location>
</feature>
<name>A0A8J5XI49_DIALT</name>
<dbReference type="Proteomes" id="UP000751190">
    <property type="component" value="Unassembled WGS sequence"/>
</dbReference>
<evidence type="ECO:0000256" key="1">
    <source>
        <dbReference type="ARBA" id="ARBA00004308"/>
    </source>
</evidence>
<feature type="domain" description="SUN" evidence="6">
    <location>
        <begin position="271"/>
        <end position="436"/>
    </location>
</feature>
<dbReference type="InterPro" id="IPR008979">
    <property type="entry name" value="Galactose-bd-like_sf"/>
</dbReference>
<dbReference type="Gene3D" id="2.60.120.260">
    <property type="entry name" value="Galactose-binding domain-like"/>
    <property type="match status" value="1"/>
</dbReference>
<evidence type="ECO:0000259" key="6">
    <source>
        <dbReference type="PROSITE" id="PS51469"/>
    </source>
</evidence>
<dbReference type="InterPro" id="IPR045120">
    <property type="entry name" value="Suco/Slp1-like"/>
</dbReference>
<dbReference type="SUPFAM" id="SSF49785">
    <property type="entry name" value="Galactose-binding domain-like"/>
    <property type="match status" value="1"/>
</dbReference>
<feature type="region of interest" description="Disordered" evidence="5">
    <location>
        <begin position="1019"/>
        <end position="1042"/>
    </location>
</feature>
<dbReference type="PROSITE" id="PS51469">
    <property type="entry name" value="SUN"/>
    <property type="match status" value="1"/>
</dbReference>
<dbReference type="PANTHER" id="PTHR12953">
    <property type="entry name" value="MEMBRANE PROTEIN CH1 RELATED"/>
    <property type="match status" value="1"/>
</dbReference>
<evidence type="ECO:0000313" key="8">
    <source>
        <dbReference type="Proteomes" id="UP000751190"/>
    </source>
</evidence>
<organism evidence="7 8">
    <name type="scientific">Diacronema lutheri</name>
    <name type="common">Unicellular marine alga</name>
    <name type="synonym">Monochrysis lutheri</name>
    <dbReference type="NCBI Taxonomy" id="2081491"/>
    <lineage>
        <taxon>Eukaryota</taxon>
        <taxon>Haptista</taxon>
        <taxon>Haptophyta</taxon>
        <taxon>Pavlovophyceae</taxon>
        <taxon>Pavlovales</taxon>
        <taxon>Pavlovaceae</taxon>
        <taxon>Diacronema</taxon>
    </lineage>
</organism>
<dbReference type="GO" id="GO:0034975">
    <property type="term" value="P:protein folding in endoplasmic reticulum"/>
    <property type="evidence" value="ECO:0007669"/>
    <property type="project" value="TreeGrafter"/>
</dbReference>
<feature type="compositionally biased region" description="Polar residues" evidence="5">
    <location>
        <begin position="574"/>
        <end position="592"/>
    </location>
</feature>
<feature type="region of interest" description="Disordered" evidence="5">
    <location>
        <begin position="737"/>
        <end position="926"/>
    </location>
</feature>
<dbReference type="Pfam" id="PF07738">
    <property type="entry name" value="Sad1_UNC"/>
    <property type="match status" value="1"/>
</dbReference>
<proteinExistence type="predicted"/>
<evidence type="ECO:0000256" key="4">
    <source>
        <dbReference type="ARBA" id="ARBA00023136"/>
    </source>
</evidence>
<dbReference type="EMBL" id="JAGTXO010000012">
    <property type="protein sequence ID" value="KAG8464803.1"/>
    <property type="molecule type" value="Genomic_DNA"/>
</dbReference>
<keyword evidence="3" id="KW-1133">Transmembrane helix</keyword>
<keyword evidence="8" id="KW-1185">Reference proteome</keyword>
<dbReference type="GO" id="GO:0005737">
    <property type="term" value="C:cytoplasm"/>
    <property type="evidence" value="ECO:0007669"/>
    <property type="project" value="TreeGrafter"/>
</dbReference>
<gene>
    <name evidence="7" type="ORF">KFE25_010171</name>
</gene>
<dbReference type="GO" id="GO:0016020">
    <property type="term" value="C:membrane"/>
    <property type="evidence" value="ECO:0007669"/>
    <property type="project" value="InterPro"/>
</dbReference>
<keyword evidence="2" id="KW-0812">Transmembrane</keyword>
<accession>A0A8J5XI49</accession>
<comment type="subcellular location">
    <subcellularLocation>
        <location evidence="1">Endomembrane system</location>
    </subcellularLocation>
</comment>
<protein>
    <recommendedName>
        <fullName evidence="6">SUN domain-containing protein</fullName>
    </recommendedName>
</protein>
<feature type="compositionally biased region" description="Basic and acidic residues" evidence="5">
    <location>
        <begin position="828"/>
        <end position="840"/>
    </location>
</feature>
<evidence type="ECO:0000313" key="7">
    <source>
        <dbReference type="EMBL" id="KAG8464803.1"/>
    </source>
</evidence>
<feature type="region of interest" description="Disordered" evidence="5">
    <location>
        <begin position="169"/>
        <end position="221"/>
    </location>
</feature>
<feature type="compositionally biased region" description="Low complexity" evidence="5">
    <location>
        <begin position="478"/>
        <end position="511"/>
    </location>
</feature>
<dbReference type="PANTHER" id="PTHR12953:SF0">
    <property type="entry name" value="SUN DOMAIN-CONTAINING OSSIFICATION FACTOR"/>
    <property type="match status" value="1"/>
</dbReference>
<feature type="compositionally biased region" description="Low complexity" evidence="5">
    <location>
        <begin position="790"/>
        <end position="811"/>
    </location>
</feature>
<feature type="region of interest" description="Disordered" evidence="5">
    <location>
        <begin position="457"/>
        <end position="511"/>
    </location>
</feature>
<feature type="region of interest" description="Disordered" evidence="5">
    <location>
        <begin position="1371"/>
        <end position="1398"/>
    </location>
</feature>
<comment type="caution">
    <text evidence="7">The sequence shown here is derived from an EMBL/GenBank/DDBJ whole genome shotgun (WGS) entry which is preliminary data.</text>
</comment>
<keyword evidence="4" id="KW-0472">Membrane</keyword>
<dbReference type="OMA" id="RANEWAS"/>
<evidence type="ECO:0000256" key="5">
    <source>
        <dbReference type="SAM" id="MobiDB-lite"/>
    </source>
</evidence>